<evidence type="ECO:0000256" key="6">
    <source>
        <dbReference type="ARBA" id="ARBA00022989"/>
    </source>
</evidence>
<feature type="region of interest" description="Disordered" evidence="11">
    <location>
        <begin position="1"/>
        <end position="62"/>
    </location>
</feature>
<evidence type="ECO:0000256" key="11">
    <source>
        <dbReference type="SAM" id="MobiDB-lite"/>
    </source>
</evidence>
<evidence type="ECO:0000256" key="7">
    <source>
        <dbReference type="ARBA" id="ARBA00023128"/>
    </source>
</evidence>
<feature type="region of interest" description="Disordered" evidence="11">
    <location>
        <begin position="408"/>
        <end position="447"/>
    </location>
</feature>
<evidence type="ECO:0000256" key="1">
    <source>
        <dbReference type="ARBA" id="ARBA00004013"/>
    </source>
</evidence>
<keyword evidence="9 10" id="KW-0472">Membrane</keyword>
<feature type="compositionally biased region" description="Low complexity" evidence="11">
    <location>
        <begin position="35"/>
        <end position="60"/>
    </location>
</feature>
<evidence type="ECO:0000256" key="12">
    <source>
        <dbReference type="SAM" id="Phobius"/>
    </source>
</evidence>
<evidence type="ECO:0000313" key="13">
    <source>
        <dbReference type="EMBL" id="CAK7272100.1"/>
    </source>
</evidence>
<dbReference type="EC" id="2.5.1.-" evidence="10"/>
<protein>
    <recommendedName>
        <fullName evidence="10">Protoheme IX farnesyltransferase, mitochondrial</fullName>
        <ecNumber evidence="10">2.5.1.-</ecNumber>
    </recommendedName>
    <alternativeName>
        <fullName evidence="10">Heme O synthase</fullName>
    </alternativeName>
</protein>
<dbReference type="Proteomes" id="UP001642501">
    <property type="component" value="Unassembled WGS sequence"/>
</dbReference>
<evidence type="ECO:0000256" key="2">
    <source>
        <dbReference type="ARBA" id="ARBA00004225"/>
    </source>
</evidence>
<reference evidence="13 14" key="1">
    <citation type="submission" date="2024-01" db="EMBL/GenBank/DDBJ databases">
        <authorList>
            <person name="Allen C."/>
            <person name="Tagirdzhanova G."/>
        </authorList>
    </citation>
    <scope>NUCLEOTIDE SEQUENCE [LARGE SCALE GENOMIC DNA]</scope>
    <source>
        <strain evidence="13 14">CBS 573.63</strain>
    </source>
</reference>
<accession>A0ABP0DUZ6</accession>
<feature type="transmembrane region" description="Helical" evidence="12">
    <location>
        <begin position="373"/>
        <end position="391"/>
    </location>
</feature>
<dbReference type="EMBL" id="CAWUOM010000100">
    <property type="protein sequence ID" value="CAK7272100.1"/>
    <property type="molecule type" value="Genomic_DNA"/>
</dbReference>
<feature type="compositionally biased region" description="Acidic residues" evidence="11">
    <location>
        <begin position="410"/>
        <end position="425"/>
    </location>
</feature>
<gene>
    <name evidence="13" type="primary">COX10</name>
    <name evidence="13" type="ORF">SEPCBS57363_004962</name>
</gene>
<keyword evidence="8 10" id="KW-0350">Heme biosynthesis</keyword>
<name>A0ABP0DUZ6_9PEZI</name>
<dbReference type="InterPro" id="IPR016315">
    <property type="entry name" value="Protohaem_IX_farnesylTrfase_mt"/>
</dbReference>
<proteinExistence type="inferred from homology"/>
<dbReference type="NCBIfam" id="TIGR01473">
    <property type="entry name" value="cyoE_ctaB"/>
    <property type="match status" value="1"/>
</dbReference>
<feature type="transmembrane region" description="Helical" evidence="12">
    <location>
        <begin position="177"/>
        <end position="197"/>
    </location>
</feature>
<evidence type="ECO:0000256" key="10">
    <source>
        <dbReference type="PIRNR" id="PIRNR001773"/>
    </source>
</evidence>
<evidence type="ECO:0000256" key="3">
    <source>
        <dbReference type="ARBA" id="ARBA00022679"/>
    </source>
</evidence>
<evidence type="ECO:0000256" key="5">
    <source>
        <dbReference type="ARBA" id="ARBA00022946"/>
    </source>
</evidence>
<dbReference type="PANTHER" id="PTHR43448">
    <property type="entry name" value="PROTOHEME IX FARNESYLTRANSFERASE, MITOCHONDRIAL"/>
    <property type="match status" value="1"/>
</dbReference>
<comment type="caution">
    <text evidence="13">The sequence shown here is derived from an EMBL/GenBank/DDBJ whole genome shotgun (WGS) entry which is preliminary data.</text>
</comment>
<evidence type="ECO:0000256" key="4">
    <source>
        <dbReference type="ARBA" id="ARBA00022692"/>
    </source>
</evidence>
<keyword evidence="6 12" id="KW-1133">Transmembrane helix</keyword>
<comment type="function">
    <text evidence="1 10">Converts protoheme IX and farnesyl diphosphate to heme O.</text>
</comment>
<sequence>MDRVAGLSPGSAPHTNAETLPHRRRQAARRKARQEAAAAAAATLPSSPATSTASSSSSSSDILPENASTILSDMAARQPTTSLRRLASSLLSLAKPRLTVLVVLTAMAPYALYPVPSFLSTEILETTPSLSPLTLLFLTTGTALCSASANALNMLYEPDTDARMSRTRNRPLVRMLVSRRAALLFAIACGVIGIAALQWGVNPTVAFLGAANIALYAGVYTPMKRLSVLNTWVGALVGGIPPLMGWAAAAGQSSSSSSARELLFAPDGSSAGGWLLAALLFAWQFPHFMALSWAVRTEYQRAGLRMLAWVHPARNGRVALRYALAFLPICVGLCATGVTAWSFAVTSLPVNLWLVREAVKFWRLEGHQGSARALFWASVWHLPALMVLALLQKKGLWSRVYQSVLGQPALDEDDDDDDDDLWEEEVTMRPAPSTSATPVSSRPAQGS</sequence>
<dbReference type="GO" id="GO:0008495">
    <property type="term" value="F:protoheme IX farnesyltransferase activity"/>
    <property type="evidence" value="ECO:0007669"/>
    <property type="project" value="UniProtKB-EC"/>
</dbReference>
<evidence type="ECO:0000313" key="14">
    <source>
        <dbReference type="Proteomes" id="UP001642501"/>
    </source>
</evidence>
<feature type="transmembrane region" description="Helical" evidence="12">
    <location>
        <begin position="322"/>
        <end position="344"/>
    </location>
</feature>
<dbReference type="InterPro" id="IPR006369">
    <property type="entry name" value="Protohaem_IX_farnesylTrfase"/>
</dbReference>
<feature type="transmembrane region" description="Helical" evidence="12">
    <location>
        <begin position="135"/>
        <end position="156"/>
    </location>
</feature>
<keyword evidence="14" id="KW-1185">Reference proteome</keyword>
<dbReference type="PIRSF" id="PIRSF001773">
    <property type="entry name" value="COX10"/>
    <property type="match status" value="1"/>
</dbReference>
<dbReference type="InterPro" id="IPR000537">
    <property type="entry name" value="UbiA_prenyltransferase"/>
</dbReference>
<evidence type="ECO:0000256" key="8">
    <source>
        <dbReference type="ARBA" id="ARBA00023133"/>
    </source>
</evidence>
<dbReference type="Pfam" id="PF01040">
    <property type="entry name" value="UbiA"/>
    <property type="match status" value="1"/>
</dbReference>
<feature type="transmembrane region" description="Helical" evidence="12">
    <location>
        <begin position="271"/>
        <end position="295"/>
    </location>
</feature>
<dbReference type="Gene3D" id="1.10.357.140">
    <property type="entry name" value="UbiA prenyltransferase"/>
    <property type="match status" value="1"/>
</dbReference>
<feature type="transmembrane region" description="Helical" evidence="12">
    <location>
        <begin position="232"/>
        <end position="251"/>
    </location>
</feature>
<dbReference type="CDD" id="cd13957">
    <property type="entry name" value="PT_UbiA_Cox10"/>
    <property type="match status" value="1"/>
</dbReference>
<dbReference type="PANTHER" id="PTHR43448:SF2">
    <property type="entry name" value="PROTOHEME IX FARNESYLTRANSFERASE, MITOCHONDRIAL"/>
    <property type="match status" value="1"/>
</dbReference>
<keyword evidence="4 12" id="KW-0812">Transmembrane</keyword>
<dbReference type="HAMAP" id="MF_00154">
    <property type="entry name" value="CyoE_CtaB"/>
    <property type="match status" value="1"/>
</dbReference>
<feature type="compositionally biased region" description="Basic residues" evidence="11">
    <location>
        <begin position="22"/>
        <end position="32"/>
    </location>
</feature>
<keyword evidence="7 10" id="KW-0496">Mitochondrion</keyword>
<comment type="subcellular location">
    <subcellularLocation>
        <location evidence="2">Mitochondrion membrane</location>
        <topology evidence="2">Multi-pass membrane protein</topology>
    </subcellularLocation>
</comment>
<organism evidence="13 14">
    <name type="scientific">Sporothrix epigloea</name>
    <dbReference type="NCBI Taxonomy" id="1892477"/>
    <lineage>
        <taxon>Eukaryota</taxon>
        <taxon>Fungi</taxon>
        <taxon>Dikarya</taxon>
        <taxon>Ascomycota</taxon>
        <taxon>Pezizomycotina</taxon>
        <taxon>Sordariomycetes</taxon>
        <taxon>Sordariomycetidae</taxon>
        <taxon>Ophiostomatales</taxon>
        <taxon>Ophiostomataceae</taxon>
        <taxon>Sporothrix</taxon>
    </lineage>
</organism>
<keyword evidence="3 10" id="KW-0808">Transferase</keyword>
<feature type="transmembrane region" description="Helical" evidence="12">
    <location>
        <begin position="203"/>
        <end position="220"/>
    </location>
</feature>
<evidence type="ECO:0000256" key="9">
    <source>
        <dbReference type="ARBA" id="ARBA00023136"/>
    </source>
</evidence>
<comment type="similarity">
    <text evidence="10">Belongs to the ubiA prenyltransferase family.</text>
</comment>
<keyword evidence="5" id="KW-0809">Transit peptide</keyword>
<feature type="transmembrane region" description="Helical" evidence="12">
    <location>
        <begin position="98"/>
        <end position="115"/>
    </location>
</feature>
<feature type="compositionally biased region" description="Low complexity" evidence="11">
    <location>
        <begin position="429"/>
        <end position="447"/>
    </location>
</feature>
<dbReference type="InterPro" id="IPR044878">
    <property type="entry name" value="UbiA_sf"/>
</dbReference>